<feature type="region of interest" description="Disordered" evidence="2">
    <location>
        <begin position="234"/>
        <end position="264"/>
    </location>
</feature>
<dbReference type="CDD" id="cd00303">
    <property type="entry name" value="retropepsin_like"/>
    <property type="match status" value="1"/>
</dbReference>
<dbReference type="InterPro" id="IPR001969">
    <property type="entry name" value="Aspartic_peptidase_AS"/>
</dbReference>
<evidence type="ECO:0000256" key="2">
    <source>
        <dbReference type="SAM" id="MobiDB-lite"/>
    </source>
</evidence>
<evidence type="ECO:0000313" key="4">
    <source>
        <dbReference type="Proteomes" id="UP000245942"/>
    </source>
</evidence>
<dbReference type="EMBL" id="KZ819344">
    <property type="protein sequence ID" value="PWN17663.1"/>
    <property type="molecule type" value="Genomic_DNA"/>
</dbReference>
<dbReference type="OrthoDB" id="10539134at2759"/>
<dbReference type="RefSeq" id="XP_025344823.1">
    <property type="nucleotide sequence ID" value="XM_025494632.1"/>
</dbReference>
<evidence type="ECO:0000313" key="3">
    <source>
        <dbReference type="EMBL" id="PWN17663.1"/>
    </source>
</evidence>
<keyword evidence="1" id="KW-0378">Hydrolase</keyword>
<protein>
    <recommendedName>
        <fullName evidence="5">Peptidase A2 domain-containing protein</fullName>
    </recommendedName>
</protein>
<dbReference type="SUPFAM" id="SSF50630">
    <property type="entry name" value="Acid proteases"/>
    <property type="match status" value="1"/>
</dbReference>
<dbReference type="Proteomes" id="UP000245942">
    <property type="component" value="Unassembled WGS sequence"/>
</dbReference>
<organism evidence="3 4">
    <name type="scientific">Pseudomicrostroma glucosiphilum</name>
    <dbReference type="NCBI Taxonomy" id="1684307"/>
    <lineage>
        <taxon>Eukaryota</taxon>
        <taxon>Fungi</taxon>
        <taxon>Dikarya</taxon>
        <taxon>Basidiomycota</taxon>
        <taxon>Ustilaginomycotina</taxon>
        <taxon>Exobasidiomycetes</taxon>
        <taxon>Microstromatales</taxon>
        <taxon>Microstromatales incertae sedis</taxon>
        <taxon>Pseudomicrostroma</taxon>
    </lineage>
</organism>
<dbReference type="GO" id="GO:0006508">
    <property type="term" value="P:proteolysis"/>
    <property type="evidence" value="ECO:0007669"/>
    <property type="project" value="InterPro"/>
</dbReference>
<gene>
    <name evidence="3" type="ORF">BCV69DRAFT_301965</name>
</gene>
<dbReference type="STRING" id="1684307.A0A316TZC9"/>
<keyword evidence="1" id="KW-0645">Protease</keyword>
<dbReference type="GO" id="GO:0004190">
    <property type="term" value="F:aspartic-type endopeptidase activity"/>
    <property type="evidence" value="ECO:0007669"/>
    <property type="project" value="UniProtKB-KW"/>
</dbReference>
<dbReference type="AlphaFoldDB" id="A0A316TZC9"/>
<keyword evidence="4" id="KW-1185">Reference proteome</keyword>
<dbReference type="Gene3D" id="2.40.70.10">
    <property type="entry name" value="Acid Proteases"/>
    <property type="match status" value="1"/>
</dbReference>
<accession>A0A316TZC9</accession>
<proteinExistence type="predicted"/>
<sequence length="309" mass="32984">MSLICVGTGQCHSQYIPTFFLLTLEDGHSNSPPSQSPTPALLDSGSSISLIDARFVSNLPPGSIRSTNLTITGIGAQKAVGFVTLSFTVKGQDGEGNHALRFRHDFYVVEELCPGIILGVEWIQVHKISIDAFDGKACLPLKRFNLPPNHHCWISFSWDKAPPPKSDLLVGPSAWSNGSSEVVFALPACLLRTESQQVLITNLSSSHVTLPRGAQLTCASRLSTGARATPHCFSLGPEPDLGTDHHPECASADSDDVEVDSRPLDGREDLDYFAKGARSGDKDSALVDGIFQIGVDGSGLPPQSIIEAL</sequence>
<reference evidence="3 4" key="1">
    <citation type="journal article" date="2018" name="Mol. Biol. Evol.">
        <title>Broad Genomic Sampling Reveals a Smut Pathogenic Ancestry of the Fungal Clade Ustilaginomycotina.</title>
        <authorList>
            <person name="Kijpornyongpan T."/>
            <person name="Mondo S.J."/>
            <person name="Barry K."/>
            <person name="Sandor L."/>
            <person name="Lee J."/>
            <person name="Lipzen A."/>
            <person name="Pangilinan J."/>
            <person name="LaButti K."/>
            <person name="Hainaut M."/>
            <person name="Henrissat B."/>
            <person name="Grigoriev I.V."/>
            <person name="Spatafora J.W."/>
            <person name="Aime M.C."/>
        </authorList>
    </citation>
    <scope>NUCLEOTIDE SEQUENCE [LARGE SCALE GENOMIC DNA]</scope>
    <source>
        <strain evidence="3 4">MCA 4718</strain>
    </source>
</reference>
<dbReference type="InterPro" id="IPR021109">
    <property type="entry name" value="Peptidase_aspartic_dom_sf"/>
</dbReference>
<dbReference type="PROSITE" id="PS00141">
    <property type="entry name" value="ASP_PROTEASE"/>
    <property type="match status" value="1"/>
</dbReference>
<evidence type="ECO:0000256" key="1">
    <source>
        <dbReference type="ARBA" id="ARBA00022750"/>
    </source>
</evidence>
<keyword evidence="1" id="KW-0064">Aspartyl protease</keyword>
<dbReference type="GeneID" id="37016366"/>
<name>A0A316TZC9_9BASI</name>
<evidence type="ECO:0008006" key="5">
    <source>
        <dbReference type="Google" id="ProtNLM"/>
    </source>
</evidence>